<organism evidence="1 2">
    <name type="scientific">Sphingobium phage Lacusarx</name>
    <dbReference type="NCBI Taxonomy" id="1980139"/>
    <lineage>
        <taxon>Viruses</taxon>
        <taxon>Duplodnaviria</taxon>
        <taxon>Heunggongvirae</taxon>
        <taxon>Uroviricota</taxon>
        <taxon>Caudoviricetes</taxon>
        <taxon>Lacusarxvirus</taxon>
        <taxon>Lacusarxvirus lacusarx</taxon>
    </lineage>
</organism>
<keyword evidence="2" id="KW-1185">Reference proteome</keyword>
<evidence type="ECO:0000313" key="1">
    <source>
        <dbReference type="EMBL" id="ARK07592.1"/>
    </source>
</evidence>
<name>A0A1W6DXU4_9CAUD</name>
<evidence type="ECO:0000313" key="2">
    <source>
        <dbReference type="Proteomes" id="UP000223906"/>
    </source>
</evidence>
<dbReference type="Proteomes" id="UP000223906">
    <property type="component" value="Segment"/>
</dbReference>
<accession>A0A1W6DXU4</accession>
<proteinExistence type="predicted"/>
<dbReference type="EMBL" id="KY629563">
    <property type="protein sequence ID" value="ARK07592.1"/>
    <property type="molecule type" value="Genomic_DNA"/>
</dbReference>
<reference evidence="1 2" key="1">
    <citation type="submission" date="2017-02" db="EMBL/GenBank/DDBJ databases">
        <title>The first characterized phage against a member of the ecologically important #sphingomonads reveals high dissimilarity against all other known phages.</title>
        <authorList>
            <person name="Nielsen T.K."/>
            <person name="Carstens A.B."/>
            <person name="Kot W."/>
            <person name="Lametsch R."/>
            <person name="Neve H."/>
            <person name="Hansen L.H."/>
        </authorList>
    </citation>
    <scope>NUCLEOTIDE SEQUENCE [LARGE SCALE GENOMIC DNA]</scope>
</reference>
<gene>
    <name evidence="1" type="ORF">LAV_00217</name>
</gene>
<protein>
    <submittedName>
        <fullName evidence="1">Uncharacterized protein</fullName>
    </submittedName>
</protein>
<sequence>MRTVYGDKRVARPEKLDRRNARRAKVATRRIFG</sequence>